<keyword evidence="3" id="KW-1185">Reference proteome</keyword>
<accession>A0A561VGI3</accession>
<name>A0A561VGI3_ACTTI</name>
<dbReference type="GO" id="GO:0008270">
    <property type="term" value="F:zinc ion binding"/>
    <property type="evidence" value="ECO:0007669"/>
    <property type="project" value="InterPro"/>
</dbReference>
<sequence>MYEACARGVRDTGRRARLTELAPHVAAAAVVYAQAAMAGGLHDLSALRNRTEKDPSVRPNKDDRAELVRLYSEGLVQNKAGRVVYDLLVSAAADACPFCGHFPADTLDHVLPKSEFALLSVTPDNLVPACTPCNHRKNNRTAAAADEQPLHPYFEHADTGRWLTARLLPGLPPVVQFFAEPDGSFSEVIANRIRHQFKQYALAELYTIQAQRLIAGERGLRADLRSAGGSQLLAKHLRASAQSWVSTSVNCWQRAAYEAMAADRTFVDEL</sequence>
<comment type="caution">
    <text evidence="2">The sequence shown here is derived from an EMBL/GenBank/DDBJ whole genome shotgun (WGS) entry which is preliminary data.</text>
</comment>
<dbReference type="InterPro" id="IPR002711">
    <property type="entry name" value="HNH"/>
</dbReference>
<feature type="domain" description="HNH" evidence="1">
    <location>
        <begin position="96"/>
        <end position="140"/>
    </location>
</feature>
<dbReference type="CDD" id="cd00085">
    <property type="entry name" value="HNHc"/>
    <property type="match status" value="1"/>
</dbReference>
<dbReference type="AlphaFoldDB" id="A0A561VGI3"/>
<dbReference type="Gene3D" id="1.10.30.50">
    <property type="match status" value="1"/>
</dbReference>
<reference evidence="2 3" key="1">
    <citation type="submission" date="2019-06" db="EMBL/GenBank/DDBJ databases">
        <title>Sequencing the genomes of 1000 actinobacteria strains.</title>
        <authorList>
            <person name="Klenk H.-P."/>
        </authorList>
    </citation>
    <scope>NUCLEOTIDE SEQUENCE [LARGE SCALE GENOMIC DNA]</scope>
    <source>
        <strain evidence="2 3">DSM 43866</strain>
    </source>
</reference>
<keyword evidence="2" id="KW-0378">Hydrolase</keyword>
<gene>
    <name evidence="2" type="ORF">FHX34_107213</name>
</gene>
<evidence type="ECO:0000313" key="2">
    <source>
        <dbReference type="EMBL" id="TWG10717.1"/>
    </source>
</evidence>
<dbReference type="Proteomes" id="UP000320239">
    <property type="component" value="Unassembled WGS sequence"/>
</dbReference>
<dbReference type="GO" id="GO:0004519">
    <property type="term" value="F:endonuclease activity"/>
    <property type="evidence" value="ECO:0007669"/>
    <property type="project" value="UniProtKB-KW"/>
</dbReference>
<keyword evidence="2" id="KW-0255">Endonuclease</keyword>
<evidence type="ECO:0000259" key="1">
    <source>
        <dbReference type="Pfam" id="PF01844"/>
    </source>
</evidence>
<protein>
    <submittedName>
        <fullName evidence="2">HNH endonuclease</fullName>
    </submittedName>
</protein>
<keyword evidence="2" id="KW-0540">Nuclease</keyword>
<dbReference type="InterPro" id="IPR003615">
    <property type="entry name" value="HNH_nuc"/>
</dbReference>
<dbReference type="EMBL" id="VIWY01000007">
    <property type="protein sequence ID" value="TWG10717.1"/>
    <property type="molecule type" value="Genomic_DNA"/>
</dbReference>
<proteinExistence type="predicted"/>
<evidence type="ECO:0000313" key="3">
    <source>
        <dbReference type="Proteomes" id="UP000320239"/>
    </source>
</evidence>
<organism evidence="2 3">
    <name type="scientific">Actinoplanes teichomyceticus</name>
    <dbReference type="NCBI Taxonomy" id="1867"/>
    <lineage>
        <taxon>Bacteria</taxon>
        <taxon>Bacillati</taxon>
        <taxon>Actinomycetota</taxon>
        <taxon>Actinomycetes</taxon>
        <taxon>Micromonosporales</taxon>
        <taxon>Micromonosporaceae</taxon>
        <taxon>Actinoplanes</taxon>
    </lineage>
</organism>
<dbReference type="GO" id="GO:0003676">
    <property type="term" value="F:nucleic acid binding"/>
    <property type="evidence" value="ECO:0007669"/>
    <property type="project" value="InterPro"/>
</dbReference>
<dbReference type="Pfam" id="PF01844">
    <property type="entry name" value="HNH"/>
    <property type="match status" value="1"/>
</dbReference>